<dbReference type="GO" id="GO:0006357">
    <property type="term" value="P:regulation of transcription by RNA polymerase II"/>
    <property type="evidence" value="ECO:0007669"/>
    <property type="project" value="InterPro"/>
</dbReference>
<name>H3A0T3_LATCH</name>
<dbReference type="OMA" id="HLAIMEL"/>
<sequence>KSKTSTTITAVDRVKEFGSQILNADGGKLFCTSCNILLDHTRRATVQHHLESKSHRSRKRAADSALLGNEKKMTESSETCHLATMELVDALASANILLEKLDHPKLCEFIQWNVQNAGCLPSANKLRQDYLPKIFATHFEEIVST</sequence>
<dbReference type="GO" id="GO:0005634">
    <property type="term" value="C:nucleus"/>
    <property type="evidence" value="ECO:0007669"/>
    <property type="project" value="InterPro"/>
</dbReference>
<dbReference type="PANTHER" id="PTHR32344">
    <property type="entry name" value="U1-TYPE DOMAIN-CONTAINING PROTEIN"/>
    <property type="match status" value="1"/>
</dbReference>
<protein>
    <recommendedName>
        <fullName evidence="4">CGG triplet repeat binding protein 1</fullName>
    </recommendedName>
</protein>
<evidence type="ECO:0000313" key="3">
    <source>
        <dbReference type="Proteomes" id="UP000008672"/>
    </source>
</evidence>
<evidence type="ECO:0008006" key="4">
    <source>
        <dbReference type="Google" id="ProtNLM"/>
    </source>
</evidence>
<evidence type="ECO:0000313" key="2">
    <source>
        <dbReference type="Ensembl" id="ENSLACP00000003254.1"/>
    </source>
</evidence>
<reference evidence="3" key="1">
    <citation type="submission" date="2011-08" db="EMBL/GenBank/DDBJ databases">
        <title>The draft genome of Latimeria chalumnae.</title>
        <authorList>
            <person name="Di Palma F."/>
            <person name="Alfoldi J."/>
            <person name="Johnson J."/>
            <person name="Berlin A."/>
            <person name="Gnerre S."/>
            <person name="Jaffe D."/>
            <person name="MacCallum I."/>
            <person name="Young S."/>
            <person name="Walker B.J."/>
            <person name="Lander E."/>
            <person name="Lindblad-Toh K."/>
        </authorList>
    </citation>
    <scope>NUCLEOTIDE SEQUENCE [LARGE SCALE GENOMIC DNA]</scope>
    <source>
        <strain evidence="3">Wild caught</strain>
    </source>
</reference>
<organism evidence="2 3">
    <name type="scientific">Latimeria chalumnae</name>
    <name type="common">Coelacanth</name>
    <dbReference type="NCBI Taxonomy" id="7897"/>
    <lineage>
        <taxon>Eukaryota</taxon>
        <taxon>Metazoa</taxon>
        <taxon>Chordata</taxon>
        <taxon>Craniata</taxon>
        <taxon>Vertebrata</taxon>
        <taxon>Euteleostomi</taxon>
        <taxon>Coelacanthiformes</taxon>
        <taxon>Coelacanthidae</taxon>
        <taxon>Latimeria</taxon>
    </lineage>
</organism>
<dbReference type="GO" id="GO:0003690">
    <property type="term" value="F:double-stranded DNA binding"/>
    <property type="evidence" value="ECO:0007669"/>
    <property type="project" value="InterPro"/>
</dbReference>
<dbReference type="AlphaFoldDB" id="H3A0T3"/>
<reference evidence="2" key="2">
    <citation type="submission" date="2025-08" db="UniProtKB">
        <authorList>
            <consortium name="Ensembl"/>
        </authorList>
    </citation>
    <scope>IDENTIFICATION</scope>
</reference>
<dbReference type="InParanoid" id="H3A0T3"/>
<dbReference type="Ensembl" id="ENSLACT00000003284.1">
    <property type="protein sequence ID" value="ENSLACP00000003254.1"/>
    <property type="gene ID" value="ENSLACG00000002911.1"/>
</dbReference>
<dbReference type="InterPro" id="IPR033375">
    <property type="entry name" value="Cggbp1"/>
</dbReference>
<dbReference type="HOGENOM" id="CLU_132996_0_0_1"/>
<dbReference type="GeneTree" id="ENSGT00390000017898"/>
<proteinExistence type="predicted"/>
<dbReference type="PANTHER" id="PTHR32344:SF1">
    <property type="entry name" value="U1-TYPE DOMAIN-CONTAINING PROTEIN"/>
    <property type="match status" value="1"/>
</dbReference>
<accession>H3A0T3</accession>
<keyword evidence="3" id="KW-1185">Reference proteome</keyword>
<evidence type="ECO:0000256" key="1">
    <source>
        <dbReference type="SAM" id="MobiDB-lite"/>
    </source>
</evidence>
<reference evidence="2" key="3">
    <citation type="submission" date="2025-09" db="UniProtKB">
        <authorList>
            <consortium name="Ensembl"/>
        </authorList>
    </citation>
    <scope>IDENTIFICATION</scope>
</reference>
<dbReference type="EMBL" id="AFYH01212755">
    <property type="status" value="NOT_ANNOTATED_CDS"/>
    <property type="molecule type" value="Genomic_DNA"/>
</dbReference>
<feature type="region of interest" description="Disordered" evidence="1">
    <location>
        <begin position="48"/>
        <end position="72"/>
    </location>
</feature>
<dbReference type="Proteomes" id="UP000008672">
    <property type="component" value="Unassembled WGS sequence"/>
</dbReference>